<proteinExistence type="predicted"/>
<evidence type="ECO:0000313" key="12">
    <source>
        <dbReference type="EMBL" id="CZR65631.1"/>
    </source>
</evidence>
<dbReference type="AlphaFoldDB" id="A0A1L7XKP8"/>
<keyword evidence="6" id="KW-0378">Hydrolase</keyword>
<keyword evidence="4" id="KW-0858">Xylan degradation</keyword>
<keyword evidence="13" id="KW-1185">Reference proteome</keyword>
<accession>A0A1L7XKP8</accession>
<comment type="catalytic activity">
    <reaction evidence="9">
        <text>feruloyl-polysaccharide + H2O = ferulate + polysaccharide.</text>
        <dbReference type="EC" id="3.1.1.73"/>
    </reaction>
</comment>
<evidence type="ECO:0000256" key="1">
    <source>
        <dbReference type="ARBA" id="ARBA00004613"/>
    </source>
</evidence>
<dbReference type="EMBL" id="FJOG01000032">
    <property type="protein sequence ID" value="CZR65631.1"/>
    <property type="molecule type" value="Genomic_DNA"/>
</dbReference>
<evidence type="ECO:0000256" key="6">
    <source>
        <dbReference type="ARBA" id="ARBA00022801"/>
    </source>
</evidence>
<keyword evidence="8" id="KW-0624">Polysaccharide degradation</keyword>
<feature type="signal peptide" evidence="11">
    <location>
        <begin position="1"/>
        <end position="20"/>
    </location>
</feature>
<dbReference type="SUPFAM" id="SSF53474">
    <property type="entry name" value="alpha/beta-Hydrolases"/>
    <property type="match status" value="1"/>
</dbReference>
<evidence type="ECO:0000256" key="9">
    <source>
        <dbReference type="ARBA" id="ARBA00034075"/>
    </source>
</evidence>
<dbReference type="InterPro" id="IPR043595">
    <property type="entry name" value="FaeB/C/D"/>
</dbReference>
<evidence type="ECO:0000256" key="3">
    <source>
        <dbReference type="ARBA" id="ARBA00022525"/>
    </source>
</evidence>
<dbReference type="Proteomes" id="UP000184330">
    <property type="component" value="Unassembled WGS sequence"/>
</dbReference>
<evidence type="ECO:0000256" key="2">
    <source>
        <dbReference type="ARBA" id="ARBA00013091"/>
    </source>
</evidence>
<dbReference type="PANTHER" id="PTHR38050:SF2">
    <property type="entry name" value="FERULOYL ESTERASE C-RELATED"/>
    <property type="match status" value="1"/>
</dbReference>
<protein>
    <recommendedName>
        <fullName evidence="2">feruloyl esterase</fullName>
        <ecNumber evidence="2">3.1.1.73</ecNumber>
    </recommendedName>
</protein>
<dbReference type="Gene3D" id="3.40.50.1820">
    <property type="entry name" value="alpha/beta hydrolase"/>
    <property type="match status" value="1"/>
</dbReference>
<evidence type="ECO:0000256" key="5">
    <source>
        <dbReference type="ARBA" id="ARBA00022729"/>
    </source>
</evidence>
<dbReference type="GO" id="GO:0005576">
    <property type="term" value="C:extracellular region"/>
    <property type="evidence" value="ECO:0007669"/>
    <property type="project" value="UniProtKB-SubCell"/>
</dbReference>
<name>A0A1L7XKP8_9HELO</name>
<evidence type="ECO:0000313" key="13">
    <source>
        <dbReference type="Proteomes" id="UP000184330"/>
    </source>
</evidence>
<dbReference type="EC" id="3.1.1.73" evidence="2"/>
<sequence length="319" mass="34469">MALRTTLCLLASTLLRSILAANSAGCGKDLPKAQQPPGGESHQTSFTQSDGTGRTYLIHIPSNYDKNTAVPLIFSFHGRTKDSAEQEELSQFSNEAFNPNGIAVYPQGIENQWQGDPASSNVDDIGFIADMISHLSDRYCIDTSRIYATGKSNGGGFTNILACDPKLSTQIAAFAPVSGAFYVSGSTESDCNPQTITITCNPGRKPLPILEFHGGKDTTIPYSGGPRRGECLPTIPHWVREWSKREGYGLRNKTTSLYSGNVLKYEYGGDAGELGIVTHYLTSELGHAWPSTSPNGDNEAGSYFNATPVIMDFFGKYTL</sequence>
<reference evidence="12 13" key="1">
    <citation type="submission" date="2016-03" db="EMBL/GenBank/DDBJ databases">
        <authorList>
            <person name="Ploux O."/>
        </authorList>
    </citation>
    <scope>NUCLEOTIDE SEQUENCE [LARGE SCALE GENOMIC DNA]</scope>
    <source>
        <strain evidence="12 13">UAMH 11012</strain>
    </source>
</reference>
<keyword evidence="3" id="KW-0964">Secreted</keyword>
<dbReference type="OrthoDB" id="424610at2759"/>
<keyword evidence="5 11" id="KW-0732">Signal</keyword>
<evidence type="ECO:0000256" key="4">
    <source>
        <dbReference type="ARBA" id="ARBA00022651"/>
    </source>
</evidence>
<gene>
    <name evidence="12" type="ORF">PAC_15531</name>
</gene>
<dbReference type="GO" id="GO:0045493">
    <property type="term" value="P:xylan catabolic process"/>
    <property type="evidence" value="ECO:0007669"/>
    <property type="project" value="UniProtKB-KW"/>
</dbReference>
<feature type="region of interest" description="Disordered" evidence="10">
    <location>
        <begin position="29"/>
        <end position="50"/>
    </location>
</feature>
<dbReference type="STRING" id="576137.A0A1L7XKP8"/>
<evidence type="ECO:0000256" key="8">
    <source>
        <dbReference type="ARBA" id="ARBA00023326"/>
    </source>
</evidence>
<dbReference type="InterPro" id="IPR029058">
    <property type="entry name" value="AB_hydrolase_fold"/>
</dbReference>
<comment type="subcellular location">
    <subcellularLocation>
        <location evidence="1">Secreted</location>
    </subcellularLocation>
</comment>
<evidence type="ECO:0000256" key="11">
    <source>
        <dbReference type="SAM" id="SignalP"/>
    </source>
</evidence>
<evidence type="ECO:0000256" key="10">
    <source>
        <dbReference type="SAM" id="MobiDB-lite"/>
    </source>
</evidence>
<dbReference type="PANTHER" id="PTHR38050">
    <property type="match status" value="1"/>
</dbReference>
<dbReference type="GO" id="GO:0030600">
    <property type="term" value="F:feruloyl esterase activity"/>
    <property type="evidence" value="ECO:0007669"/>
    <property type="project" value="UniProtKB-EC"/>
</dbReference>
<feature type="chain" id="PRO_5013290219" description="feruloyl esterase" evidence="11">
    <location>
        <begin position="21"/>
        <end position="319"/>
    </location>
</feature>
<feature type="compositionally biased region" description="Polar residues" evidence="10">
    <location>
        <begin position="41"/>
        <end position="50"/>
    </location>
</feature>
<keyword evidence="7" id="KW-0119">Carbohydrate metabolism</keyword>
<evidence type="ECO:0000256" key="7">
    <source>
        <dbReference type="ARBA" id="ARBA00023277"/>
    </source>
</evidence>
<organism evidence="12 13">
    <name type="scientific">Phialocephala subalpina</name>
    <dbReference type="NCBI Taxonomy" id="576137"/>
    <lineage>
        <taxon>Eukaryota</taxon>
        <taxon>Fungi</taxon>
        <taxon>Dikarya</taxon>
        <taxon>Ascomycota</taxon>
        <taxon>Pezizomycotina</taxon>
        <taxon>Leotiomycetes</taxon>
        <taxon>Helotiales</taxon>
        <taxon>Mollisiaceae</taxon>
        <taxon>Phialocephala</taxon>
        <taxon>Phialocephala fortinii species complex</taxon>
    </lineage>
</organism>